<evidence type="ECO:0000313" key="1">
    <source>
        <dbReference type="EMBL" id="AZR73900.1"/>
    </source>
</evidence>
<keyword evidence="2" id="KW-1185">Reference proteome</keyword>
<sequence length="185" mass="21501">MDIKIYQQPALIGLDIKQPAIKIKQIPSEIHRQSGKVKLDIKQEYGQVQVDGTRCREKIGFYDYDLFMKKIVREGYKTALEGIQRRVQEGFQMADVHENRGIVAKITAEKAWIKPGQIEVGFKPGPEITYRDGSLAFEPEIKPDKYDVSFYQVNVNLDWGKVNMYLRQKNYIDVKWTGNVLDFVR</sequence>
<dbReference type="InterPro" id="IPR045527">
    <property type="entry name" value="DUF6470"/>
</dbReference>
<gene>
    <name evidence="1" type="ORF">BBF96_11170</name>
</gene>
<evidence type="ECO:0000313" key="2">
    <source>
        <dbReference type="Proteomes" id="UP000267250"/>
    </source>
</evidence>
<dbReference type="Pfam" id="PF20074">
    <property type="entry name" value="DUF6470"/>
    <property type="match status" value="1"/>
</dbReference>
<name>A0A3Q9HRU0_9FIRM</name>
<proteinExistence type="predicted"/>
<accession>A0A3Q9HRU0</accession>
<dbReference type="AlphaFoldDB" id="A0A3Q9HRU0"/>
<dbReference type="OrthoDB" id="2112831at2"/>
<organism evidence="1 2">
    <name type="scientific">Anoxybacter fermentans</name>
    <dbReference type="NCBI Taxonomy" id="1323375"/>
    <lineage>
        <taxon>Bacteria</taxon>
        <taxon>Bacillati</taxon>
        <taxon>Bacillota</taxon>
        <taxon>Clostridia</taxon>
        <taxon>Halanaerobiales</taxon>
        <taxon>Anoxybacter</taxon>
    </lineage>
</organism>
<protein>
    <submittedName>
        <fullName evidence="1">Uncharacterized protein</fullName>
    </submittedName>
</protein>
<dbReference type="EMBL" id="CP016379">
    <property type="protein sequence ID" value="AZR73900.1"/>
    <property type="molecule type" value="Genomic_DNA"/>
</dbReference>
<dbReference type="RefSeq" id="WP_127017251.1">
    <property type="nucleotide sequence ID" value="NZ_CP016379.1"/>
</dbReference>
<dbReference type="Proteomes" id="UP000267250">
    <property type="component" value="Chromosome"/>
</dbReference>
<reference evidence="1 2" key="1">
    <citation type="submission" date="2016-07" db="EMBL/GenBank/DDBJ databases">
        <title>Genome and transcriptome analysis of iron-reducing fermentative bacteria Anoxybacter fermentans.</title>
        <authorList>
            <person name="Zeng X."/>
            <person name="Shao Z."/>
        </authorList>
    </citation>
    <scope>NUCLEOTIDE SEQUENCE [LARGE SCALE GENOMIC DNA]</scope>
    <source>
        <strain evidence="1 2">DY22613</strain>
    </source>
</reference>
<dbReference type="KEGG" id="aft:BBF96_11170"/>